<evidence type="ECO:0000256" key="6">
    <source>
        <dbReference type="ARBA" id="ARBA00023239"/>
    </source>
</evidence>
<reference evidence="11" key="1">
    <citation type="submission" date="2022-07" db="EMBL/GenBank/DDBJ databases">
        <title>Characterization of the Novel Bacterium Alteromonas immobilis LMIT006 and Alteromonas gregis LMIT007.</title>
        <authorList>
            <person name="Lin X."/>
        </authorList>
    </citation>
    <scope>NUCLEOTIDE SEQUENCE</scope>
    <source>
        <strain evidence="11">LMIT007</strain>
    </source>
</reference>
<evidence type="ECO:0000256" key="4">
    <source>
        <dbReference type="ARBA" id="ARBA00022898"/>
    </source>
</evidence>
<sequence>MAATFNLYQETLIGDRAFNYGDGCFTTMLCVDQNIQLLAYHLARLEHDTCKLRIPFTATDKTALSAALSDISSKLHHGIIKIHISRGTGGRGYGVSGVSAPNITLTQHTIPPHFSEPVSLSIASFPISRQPALAGTKHISRVEQVLFKCCAEELGTTDVICLDEFQHVIETSSANLFWYKDNQWFTPDLNDSGVAGTFRACILDTLDTAGAACQVGSFPLSALLAAESVFMCNAVRGIVRVDKVIVHEDPVVNATAVKECTRSIEFDNSAVSILQNQVALFLATHS</sequence>
<protein>
    <recommendedName>
        <fullName evidence="8 10">Aminodeoxychorismate lyase</fullName>
        <ecNumber evidence="8 10">4.1.3.38</ecNumber>
    </recommendedName>
</protein>
<evidence type="ECO:0000256" key="7">
    <source>
        <dbReference type="ARBA" id="ARBA00035633"/>
    </source>
</evidence>
<dbReference type="InterPro" id="IPR036038">
    <property type="entry name" value="Aminotransferase-like"/>
</dbReference>
<comment type="caution">
    <text evidence="11">The sequence shown here is derived from an EMBL/GenBank/DDBJ whole genome shotgun (WGS) entry which is preliminary data.</text>
</comment>
<dbReference type="InterPro" id="IPR017824">
    <property type="entry name" value="Aminodeoxychorismate_lyase_IV"/>
</dbReference>
<comment type="pathway">
    <text evidence="7">Cofactor biosynthesis; tetrahydrofolate biosynthesis; 4-aminobenzoate from chorismate: step 2/2.</text>
</comment>
<dbReference type="GO" id="GO:0030170">
    <property type="term" value="F:pyridoxal phosphate binding"/>
    <property type="evidence" value="ECO:0007669"/>
    <property type="project" value="InterPro"/>
</dbReference>
<dbReference type="PANTHER" id="PTHR42743">
    <property type="entry name" value="AMINO-ACID AMINOTRANSFERASE"/>
    <property type="match status" value="1"/>
</dbReference>
<dbReference type="GO" id="GO:0008696">
    <property type="term" value="F:4-amino-4-deoxychorismate lyase activity"/>
    <property type="evidence" value="ECO:0007669"/>
    <property type="project" value="UniProtKB-UniRule"/>
</dbReference>
<dbReference type="EC" id="4.1.3.38" evidence="8 10"/>
<organism evidence="11 12">
    <name type="scientific">Opacimonas viscosa</name>
    <dbReference type="NCBI Taxonomy" id="2961944"/>
    <lineage>
        <taxon>Bacteria</taxon>
        <taxon>Pseudomonadati</taxon>
        <taxon>Pseudomonadota</taxon>
        <taxon>Gammaproteobacteria</taxon>
        <taxon>Alteromonadales</taxon>
        <taxon>Alteromonadaceae</taxon>
        <taxon>Opacimonas</taxon>
    </lineage>
</organism>
<evidence type="ECO:0000256" key="5">
    <source>
        <dbReference type="ARBA" id="ARBA00022909"/>
    </source>
</evidence>
<dbReference type="AlphaFoldDB" id="A0AA41WVX9"/>
<dbReference type="Proteomes" id="UP001165413">
    <property type="component" value="Unassembled WGS sequence"/>
</dbReference>
<evidence type="ECO:0000256" key="10">
    <source>
        <dbReference type="NCBIfam" id="TIGR03461"/>
    </source>
</evidence>
<evidence type="ECO:0000256" key="2">
    <source>
        <dbReference type="ARBA" id="ARBA00009320"/>
    </source>
</evidence>
<comment type="catalytic activity">
    <reaction evidence="9">
        <text>4-amino-4-deoxychorismate = 4-aminobenzoate + pyruvate + H(+)</text>
        <dbReference type="Rhea" id="RHEA:16201"/>
        <dbReference type="ChEBI" id="CHEBI:15361"/>
        <dbReference type="ChEBI" id="CHEBI:15378"/>
        <dbReference type="ChEBI" id="CHEBI:17836"/>
        <dbReference type="ChEBI" id="CHEBI:58406"/>
        <dbReference type="EC" id="4.1.3.38"/>
    </reaction>
</comment>
<dbReference type="NCBIfam" id="TIGR03461">
    <property type="entry name" value="pabC_Proteo"/>
    <property type="match status" value="1"/>
</dbReference>
<comment type="subunit">
    <text evidence="3">Homodimer.</text>
</comment>
<evidence type="ECO:0000256" key="9">
    <source>
        <dbReference type="ARBA" id="ARBA00049529"/>
    </source>
</evidence>
<dbReference type="SUPFAM" id="SSF56752">
    <property type="entry name" value="D-aminoacid aminotransferase-like PLP-dependent enzymes"/>
    <property type="match status" value="1"/>
</dbReference>
<evidence type="ECO:0000256" key="3">
    <source>
        <dbReference type="ARBA" id="ARBA00011738"/>
    </source>
</evidence>
<dbReference type="RefSeq" id="WP_254097626.1">
    <property type="nucleotide sequence ID" value="NZ_JANATA010000001.1"/>
</dbReference>
<keyword evidence="6 11" id="KW-0456">Lyase</keyword>
<comment type="cofactor">
    <cofactor evidence="1">
        <name>pyridoxal 5'-phosphate</name>
        <dbReference type="ChEBI" id="CHEBI:597326"/>
    </cofactor>
</comment>
<keyword evidence="5" id="KW-0289">Folate biosynthesis</keyword>
<dbReference type="GO" id="GO:0046656">
    <property type="term" value="P:folic acid biosynthetic process"/>
    <property type="evidence" value="ECO:0007669"/>
    <property type="project" value="UniProtKB-KW"/>
</dbReference>
<proteinExistence type="inferred from homology"/>
<dbReference type="InterPro" id="IPR043132">
    <property type="entry name" value="BCAT-like_C"/>
</dbReference>
<dbReference type="InterPro" id="IPR043131">
    <property type="entry name" value="BCAT-like_N"/>
</dbReference>
<dbReference type="Gene3D" id="3.20.10.10">
    <property type="entry name" value="D-amino Acid Aminotransferase, subunit A, domain 2"/>
    <property type="match status" value="1"/>
</dbReference>
<dbReference type="GO" id="GO:0008153">
    <property type="term" value="P:4-aminobenzoate biosynthetic process"/>
    <property type="evidence" value="ECO:0007669"/>
    <property type="project" value="UniProtKB-UniRule"/>
</dbReference>
<dbReference type="GO" id="GO:0005829">
    <property type="term" value="C:cytosol"/>
    <property type="evidence" value="ECO:0007669"/>
    <property type="project" value="TreeGrafter"/>
</dbReference>
<keyword evidence="12" id="KW-1185">Reference proteome</keyword>
<accession>A0AA41WVX9</accession>
<dbReference type="Pfam" id="PF01063">
    <property type="entry name" value="Aminotran_4"/>
    <property type="match status" value="1"/>
</dbReference>
<evidence type="ECO:0000313" key="11">
    <source>
        <dbReference type="EMBL" id="MCP3427355.1"/>
    </source>
</evidence>
<evidence type="ECO:0000313" key="12">
    <source>
        <dbReference type="Proteomes" id="UP001165413"/>
    </source>
</evidence>
<gene>
    <name evidence="11" type="primary">pabC</name>
    <name evidence="11" type="ORF">NLF92_00145</name>
</gene>
<name>A0AA41WVX9_9ALTE</name>
<dbReference type="InterPro" id="IPR050571">
    <property type="entry name" value="Class-IV_PLP-Dep_Aminotrnsfr"/>
</dbReference>
<dbReference type="EMBL" id="JANATA010000001">
    <property type="protein sequence ID" value="MCP3427355.1"/>
    <property type="molecule type" value="Genomic_DNA"/>
</dbReference>
<dbReference type="PANTHER" id="PTHR42743:SF2">
    <property type="entry name" value="AMINODEOXYCHORISMATE LYASE"/>
    <property type="match status" value="1"/>
</dbReference>
<comment type="similarity">
    <text evidence="2">Belongs to the class-IV pyridoxal-phosphate-dependent aminotransferase family.</text>
</comment>
<evidence type="ECO:0000256" key="1">
    <source>
        <dbReference type="ARBA" id="ARBA00001933"/>
    </source>
</evidence>
<dbReference type="InterPro" id="IPR001544">
    <property type="entry name" value="Aminotrans_IV"/>
</dbReference>
<evidence type="ECO:0000256" key="8">
    <source>
        <dbReference type="ARBA" id="ARBA00035676"/>
    </source>
</evidence>
<keyword evidence="4" id="KW-0663">Pyridoxal phosphate</keyword>
<dbReference type="Gene3D" id="3.30.470.10">
    <property type="match status" value="1"/>
</dbReference>